<feature type="transmembrane region" description="Helical" evidence="1">
    <location>
        <begin position="518"/>
        <end position="540"/>
    </location>
</feature>
<feature type="transmembrane region" description="Helical" evidence="1">
    <location>
        <begin position="47"/>
        <end position="69"/>
    </location>
</feature>
<gene>
    <name evidence="3" type="ORF">H8717_02295</name>
</gene>
<evidence type="ECO:0000259" key="2">
    <source>
        <dbReference type="Pfam" id="PF06808"/>
    </source>
</evidence>
<feature type="transmembrane region" description="Helical" evidence="1">
    <location>
        <begin position="633"/>
        <end position="656"/>
    </location>
</feature>
<dbReference type="NCBIfam" id="TIGR02123">
    <property type="entry name" value="TRAP_fused"/>
    <property type="match status" value="1"/>
</dbReference>
<feature type="transmembrane region" description="Helical" evidence="1">
    <location>
        <begin position="552"/>
        <end position="573"/>
    </location>
</feature>
<feature type="transmembrane region" description="Helical" evidence="1">
    <location>
        <begin position="668"/>
        <end position="695"/>
    </location>
</feature>
<feature type="transmembrane region" description="Helical" evidence="1">
    <location>
        <begin position="411"/>
        <end position="430"/>
    </location>
</feature>
<dbReference type="InterPro" id="IPR011853">
    <property type="entry name" value="TRAP_DctM-Dct_fused"/>
</dbReference>
<dbReference type="Pfam" id="PF06808">
    <property type="entry name" value="DctM"/>
    <property type="match status" value="2"/>
</dbReference>
<dbReference type="PANTHER" id="PTHR43849:SF2">
    <property type="entry name" value="BLL3936 PROTEIN"/>
    <property type="match status" value="1"/>
</dbReference>
<keyword evidence="1" id="KW-0472">Membrane</keyword>
<reference evidence="3 4" key="1">
    <citation type="submission" date="2020-08" db="EMBL/GenBank/DDBJ databases">
        <title>Genome public.</title>
        <authorList>
            <person name="Liu C."/>
            <person name="Sun Q."/>
        </authorList>
    </citation>
    <scope>NUCLEOTIDE SEQUENCE [LARGE SCALE GENOMIC DNA]</scope>
    <source>
        <strain evidence="3 4">BX1</strain>
    </source>
</reference>
<dbReference type="InterPro" id="IPR010656">
    <property type="entry name" value="DctM"/>
</dbReference>
<feature type="transmembrane region" description="Helical" evidence="1">
    <location>
        <begin position="436"/>
        <end position="458"/>
    </location>
</feature>
<evidence type="ECO:0000313" key="3">
    <source>
        <dbReference type="EMBL" id="MBC8575243.1"/>
    </source>
</evidence>
<feature type="domain" description="TRAP C4-dicarboxylate transport system permease DctM subunit" evidence="2">
    <location>
        <begin position="444"/>
        <end position="627"/>
    </location>
</feature>
<feature type="transmembrane region" description="Helical" evidence="1">
    <location>
        <begin position="606"/>
        <end position="626"/>
    </location>
</feature>
<feature type="transmembrane region" description="Helical" evidence="1">
    <location>
        <begin position="316"/>
        <end position="340"/>
    </location>
</feature>
<name>A0ABR7NFQ2_9FIRM</name>
<organism evidence="3 4">
    <name type="scientific">Yanshouia hominis</name>
    <dbReference type="NCBI Taxonomy" id="2763673"/>
    <lineage>
        <taxon>Bacteria</taxon>
        <taxon>Bacillati</taxon>
        <taxon>Bacillota</taxon>
        <taxon>Clostridia</taxon>
        <taxon>Eubacteriales</taxon>
        <taxon>Oscillospiraceae</taxon>
        <taxon>Yanshouia</taxon>
    </lineage>
</organism>
<feature type="transmembrane region" description="Helical" evidence="1">
    <location>
        <begin position="186"/>
        <end position="215"/>
    </location>
</feature>
<keyword evidence="1" id="KW-0812">Transmembrane</keyword>
<keyword evidence="4" id="KW-1185">Reference proteome</keyword>
<feature type="transmembrane region" description="Helical" evidence="1">
    <location>
        <begin position="76"/>
        <end position="92"/>
    </location>
</feature>
<dbReference type="Proteomes" id="UP000658131">
    <property type="component" value="Unassembled WGS sequence"/>
</dbReference>
<feature type="domain" description="TRAP C4-dicarboxylate transport system permease DctM subunit" evidence="2">
    <location>
        <begin position="145"/>
        <end position="404"/>
    </location>
</feature>
<keyword evidence="1" id="KW-1133">Transmembrane helix</keyword>
<feature type="transmembrane region" description="Helical" evidence="1">
    <location>
        <begin position="479"/>
        <end position="512"/>
    </location>
</feature>
<dbReference type="RefSeq" id="WP_262398891.1">
    <property type="nucleotide sequence ID" value="NZ_JACRTB010000003.1"/>
</dbReference>
<comment type="caution">
    <text evidence="3">The sequence shown here is derived from an EMBL/GenBank/DDBJ whole genome shotgun (WGS) entry which is preliminary data.</text>
</comment>
<protein>
    <submittedName>
        <fullName evidence="3">TRAP transporter permease</fullName>
    </submittedName>
</protein>
<sequence>MSDNEKTRVNASPAVDVEVGTAEDVDAIMKKYDRESNVRVWEGTPKFAIRILLAVFALFMVWMNMFATWDERFRRPLFVGMVIILVFLLYPIKKGSTRKNSVPWYDIVLAAVGAGSFFYYCLNLEKIVDLGTRIKQIHIVLGIIGILVLAECCRRVVGIPILVVASCFVLYAFLGAGKSLRAVIYNLFYTTTGVIGTPIGVCSTYIVLFVIFGAFLEATGIANFFIDCANALAGAATGGPAKVAVISSALCGMVSGSSVGNTVTTGSVTIPLMKKTGYPGEFAGAVEAAASTGGQIMPPIMGAAAFLMAEMTGNPYSYILVRAILPAALYFTGIFLMVHFKAKKMGLRGLPKEELPKSRDILPKIYLIIPLVVLVYMIINGKTMATAAVYATFYTITVCMINREPSKGKKAVMALSLLPLLVLTFAEQNFAGIKPLGLKFSTFMMLVYGLFALLNVAVSPENRSKLVTFVDALENGGRNCLSVATACGIAGIIAGVVTMTGLGQVLISLIVGLAQGRLIIALILTMLCCIVLGMGVPTTANYVIMATTCAPILINGMGMNVIAAHMFVFYFGIVADITPPVALAAYAGSAIAKAPPMKTAFNATRLAIAAFIIPYIFAFNNAMLFIDTQWYEVVQVVVSSFIGMLLIASGLMGYMFRDLKWPARLIGIVGGLCLIYPGLITDLIGIGVLVALVLLQMMGKKSPAKLA</sequence>
<feature type="transmembrane region" description="Helical" evidence="1">
    <location>
        <begin position="361"/>
        <end position="379"/>
    </location>
</feature>
<accession>A0ABR7NFQ2</accession>
<feature type="transmembrane region" description="Helical" evidence="1">
    <location>
        <begin position="156"/>
        <end position="174"/>
    </location>
</feature>
<evidence type="ECO:0000256" key="1">
    <source>
        <dbReference type="SAM" id="Phobius"/>
    </source>
</evidence>
<dbReference type="EMBL" id="JACRTB010000003">
    <property type="protein sequence ID" value="MBC8575243.1"/>
    <property type="molecule type" value="Genomic_DNA"/>
</dbReference>
<feature type="transmembrane region" description="Helical" evidence="1">
    <location>
        <begin position="104"/>
        <end position="122"/>
    </location>
</feature>
<feature type="transmembrane region" description="Helical" evidence="1">
    <location>
        <begin position="134"/>
        <end position="150"/>
    </location>
</feature>
<dbReference type="PANTHER" id="PTHR43849">
    <property type="entry name" value="BLL3936 PROTEIN"/>
    <property type="match status" value="1"/>
</dbReference>
<evidence type="ECO:0000313" key="4">
    <source>
        <dbReference type="Proteomes" id="UP000658131"/>
    </source>
</evidence>
<proteinExistence type="predicted"/>